<organism evidence="1 2">
    <name type="scientific">Chitinophaga filiformis</name>
    <name type="common">Myxococcus filiformis</name>
    <name type="synonym">Flexibacter filiformis</name>
    <dbReference type="NCBI Taxonomy" id="104663"/>
    <lineage>
        <taxon>Bacteria</taxon>
        <taxon>Pseudomonadati</taxon>
        <taxon>Bacteroidota</taxon>
        <taxon>Chitinophagia</taxon>
        <taxon>Chitinophagales</taxon>
        <taxon>Chitinophagaceae</taxon>
        <taxon>Chitinophaga</taxon>
    </lineage>
</organism>
<proteinExistence type="predicted"/>
<evidence type="ECO:0000313" key="1">
    <source>
        <dbReference type="EMBL" id="UPK67202.1"/>
    </source>
</evidence>
<evidence type="ECO:0000313" key="2">
    <source>
        <dbReference type="Proteomes" id="UP000830198"/>
    </source>
</evidence>
<dbReference type="Proteomes" id="UP000830198">
    <property type="component" value="Chromosome"/>
</dbReference>
<sequence length="156" mass="18364">MLKVYVDTSVIGGCFDQKFRKDSLRLFEDFKAGRKMMVYSDVVYKEIEQGRDGKNHLLRKFHEVPEEYKLGYKQNEEVKLLAEKYLQKNILTGKSSKDAVHVATGTIFEVDVIASWNFRHIVYKRKIKLYNETNIEFGYKPILIKTPEYILKSKQS</sequence>
<name>A0ABY4HUC6_CHIFI</name>
<reference evidence="1 2" key="1">
    <citation type="submission" date="2022-04" db="EMBL/GenBank/DDBJ databases">
        <title>The arsenic-methylating capacity of Chitinophaga filiformis YT5 during chitin decomposition.</title>
        <authorList>
            <person name="Chen G."/>
            <person name="Liang Y."/>
        </authorList>
    </citation>
    <scope>NUCLEOTIDE SEQUENCE [LARGE SCALE GENOMIC DNA]</scope>
    <source>
        <strain evidence="1 2">YT5</strain>
    </source>
</reference>
<evidence type="ECO:0008006" key="3">
    <source>
        <dbReference type="Google" id="ProtNLM"/>
    </source>
</evidence>
<dbReference type="SUPFAM" id="SSF88723">
    <property type="entry name" value="PIN domain-like"/>
    <property type="match status" value="1"/>
</dbReference>
<dbReference type="EMBL" id="CP095855">
    <property type="protein sequence ID" value="UPK67202.1"/>
    <property type="molecule type" value="Genomic_DNA"/>
</dbReference>
<dbReference type="InterPro" id="IPR029060">
    <property type="entry name" value="PIN-like_dom_sf"/>
</dbReference>
<dbReference type="RefSeq" id="WP_247809381.1">
    <property type="nucleotide sequence ID" value="NZ_CP095855.1"/>
</dbReference>
<protein>
    <recommendedName>
        <fullName evidence="3">PIN domain-containing protein</fullName>
    </recommendedName>
</protein>
<accession>A0ABY4HUC6</accession>
<gene>
    <name evidence="1" type="ORF">MYF79_19875</name>
</gene>
<keyword evidence="2" id="KW-1185">Reference proteome</keyword>